<accession>A0A1H4VUZ4</accession>
<dbReference type="EMBL" id="FNST01000002">
    <property type="protein sequence ID" value="SEC84211.1"/>
    <property type="molecule type" value="Genomic_DNA"/>
</dbReference>
<keyword evidence="2" id="KW-1185">Reference proteome</keyword>
<name>A0A1H4VUZ4_STRMJ</name>
<proteinExistence type="predicted"/>
<protein>
    <recommendedName>
        <fullName evidence="3">Antitoxin of type II TA system, VapB</fullName>
    </recommendedName>
</protein>
<evidence type="ECO:0000313" key="1">
    <source>
        <dbReference type="EMBL" id="SEC84211.1"/>
    </source>
</evidence>
<gene>
    <name evidence="1" type="ORF">SAMN04490356_5752</name>
</gene>
<evidence type="ECO:0000313" key="2">
    <source>
        <dbReference type="Proteomes" id="UP000198609"/>
    </source>
</evidence>
<reference evidence="2" key="1">
    <citation type="submission" date="2016-10" db="EMBL/GenBank/DDBJ databases">
        <authorList>
            <person name="Varghese N."/>
            <person name="Submissions S."/>
        </authorList>
    </citation>
    <scope>NUCLEOTIDE SEQUENCE [LARGE SCALE GENOMIC DNA]</scope>
    <source>
        <strain evidence="2">DSM 40318</strain>
    </source>
</reference>
<sequence length="67" mass="7209">MMAKITIEIDEERLAEAKQLLHTEDDTEVVAKAVDIAVGAIYQRRAARQRLSGLAGEGGAFGEARPA</sequence>
<evidence type="ECO:0008006" key="3">
    <source>
        <dbReference type="Google" id="ProtNLM"/>
    </source>
</evidence>
<dbReference type="AlphaFoldDB" id="A0A1H4VUZ4"/>
<dbReference type="Proteomes" id="UP000198609">
    <property type="component" value="Unassembled WGS sequence"/>
</dbReference>
<organism evidence="1 2">
    <name type="scientific">Streptomyces melanosporofaciens</name>
    <dbReference type="NCBI Taxonomy" id="67327"/>
    <lineage>
        <taxon>Bacteria</taxon>
        <taxon>Bacillati</taxon>
        <taxon>Actinomycetota</taxon>
        <taxon>Actinomycetes</taxon>
        <taxon>Kitasatosporales</taxon>
        <taxon>Streptomycetaceae</taxon>
        <taxon>Streptomyces</taxon>
        <taxon>Streptomyces violaceusniger group</taxon>
    </lineage>
</organism>